<evidence type="ECO:0000313" key="3">
    <source>
        <dbReference type="Proteomes" id="UP000585614"/>
    </source>
</evidence>
<reference evidence="2 3" key="1">
    <citation type="journal article" date="2020" name="Nature">
        <title>Six reference-quality genomes reveal evolution of bat adaptations.</title>
        <authorList>
            <person name="Jebb D."/>
            <person name="Huang Z."/>
            <person name="Pippel M."/>
            <person name="Hughes G.M."/>
            <person name="Lavrichenko K."/>
            <person name="Devanna P."/>
            <person name="Winkler S."/>
            <person name="Jermiin L.S."/>
            <person name="Skirmuntt E.C."/>
            <person name="Katzourakis A."/>
            <person name="Burkitt-Gray L."/>
            <person name="Ray D.A."/>
            <person name="Sullivan K.A.M."/>
            <person name="Roscito J.G."/>
            <person name="Kirilenko B.M."/>
            <person name="Davalos L.M."/>
            <person name="Corthals A.P."/>
            <person name="Power M.L."/>
            <person name="Jones G."/>
            <person name="Ransome R.D."/>
            <person name="Dechmann D.K.N."/>
            <person name="Locatelli A.G."/>
            <person name="Puechmaille S.J."/>
            <person name="Fedrigo O."/>
            <person name="Jarvis E.D."/>
            <person name="Hiller M."/>
            <person name="Vernes S.C."/>
            <person name="Myers E.W."/>
            <person name="Teeling E.C."/>
        </authorList>
    </citation>
    <scope>NUCLEOTIDE SEQUENCE [LARGE SCALE GENOMIC DNA]</scope>
    <source>
        <strain evidence="2">MRhiFer1</strain>
        <tissue evidence="2">Lung</tissue>
    </source>
</reference>
<proteinExistence type="predicted"/>
<evidence type="ECO:0000256" key="1">
    <source>
        <dbReference type="SAM" id="MobiDB-lite"/>
    </source>
</evidence>
<sequence>MGAKGREVSAQVAALTSAQGPAHEGCPQFLRNSACPALLAAHGFPKSASSSCGQSQQAAGTSPDSQKKTRRVKSPSVESQAKVKGQRWLKRASQHKQRTLGTHLLRSVDQGFPRSLARCNPLESWGPALGF</sequence>
<name>A0A7J7UJW3_RHIFE</name>
<dbReference type="AlphaFoldDB" id="A0A7J7UJW3"/>
<feature type="compositionally biased region" description="Basic residues" evidence="1">
    <location>
        <begin position="84"/>
        <end position="97"/>
    </location>
</feature>
<organism evidence="2 3">
    <name type="scientific">Rhinolophus ferrumequinum</name>
    <name type="common">Greater horseshoe bat</name>
    <dbReference type="NCBI Taxonomy" id="59479"/>
    <lineage>
        <taxon>Eukaryota</taxon>
        <taxon>Metazoa</taxon>
        <taxon>Chordata</taxon>
        <taxon>Craniata</taxon>
        <taxon>Vertebrata</taxon>
        <taxon>Euteleostomi</taxon>
        <taxon>Mammalia</taxon>
        <taxon>Eutheria</taxon>
        <taxon>Laurasiatheria</taxon>
        <taxon>Chiroptera</taxon>
        <taxon>Yinpterochiroptera</taxon>
        <taxon>Rhinolophoidea</taxon>
        <taxon>Rhinolophidae</taxon>
        <taxon>Rhinolophinae</taxon>
        <taxon>Rhinolophus</taxon>
    </lineage>
</organism>
<comment type="caution">
    <text evidence="2">The sequence shown here is derived from an EMBL/GenBank/DDBJ whole genome shotgun (WGS) entry which is preliminary data.</text>
</comment>
<accession>A0A7J7UJW3</accession>
<gene>
    <name evidence="2" type="ORF">mRhiFer1_008571</name>
</gene>
<evidence type="ECO:0000313" key="2">
    <source>
        <dbReference type="EMBL" id="KAF6313046.1"/>
    </source>
</evidence>
<feature type="region of interest" description="Disordered" evidence="1">
    <location>
        <begin position="44"/>
        <end position="97"/>
    </location>
</feature>
<feature type="region of interest" description="Disordered" evidence="1">
    <location>
        <begin position="1"/>
        <end position="26"/>
    </location>
</feature>
<protein>
    <submittedName>
        <fullName evidence="2">Uncharacterized protein</fullName>
    </submittedName>
</protein>
<feature type="compositionally biased region" description="Low complexity" evidence="1">
    <location>
        <begin position="47"/>
        <end position="62"/>
    </location>
</feature>
<dbReference type="Proteomes" id="UP000585614">
    <property type="component" value="Unassembled WGS sequence"/>
</dbReference>
<dbReference type="EMBL" id="JACAGC010000016">
    <property type="protein sequence ID" value="KAF6313046.1"/>
    <property type="molecule type" value="Genomic_DNA"/>
</dbReference>